<dbReference type="WBParaSite" id="PgE011_g003_t01">
    <property type="protein sequence ID" value="PgE011_g003_t01"/>
    <property type="gene ID" value="PgE011_g003"/>
</dbReference>
<keyword evidence="1" id="KW-0812">Transmembrane</keyword>
<protein>
    <submittedName>
        <fullName evidence="3">Uncharacterized protein</fullName>
    </submittedName>
</protein>
<reference evidence="3" key="1">
    <citation type="submission" date="2022-11" db="UniProtKB">
        <authorList>
            <consortium name="WormBaseParasite"/>
        </authorList>
    </citation>
    <scope>IDENTIFICATION</scope>
</reference>
<dbReference type="AlphaFoldDB" id="A0A915A224"/>
<evidence type="ECO:0000313" key="2">
    <source>
        <dbReference type="Proteomes" id="UP000887569"/>
    </source>
</evidence>
<evidence type="ECO:0000313" key="3">
    <source>
        <dbReference type="WBParaSite" id="PgE011_g003_t01"/>
    </source>
</evidence>
<accession>A0A915A224</accession>
<evidence type="ECO:0000256" key="1">
    <source>
        <dbReference type="SAM" id="Phobius"/>
    </source>
</evidence>
<feature type="transmembrane region" description="Helical" evidence="1">
    <location>
        <begin position="25"/>
        <end position="48"/>
    </location>
</feature>
<dbReference type="Proteomes" id="UP000887569">
    <property type="component" value="Unplaced"/>
</dbReference>
<organism evidence="2 3">
    <name type="scientific">Parascaris univalens</name>
    <name type="common">Nematode worm</name>
    <dbReference type="NCBI Taxonomy" id="6257"/>
    <lineage>
        <taxon>Eukaryota</taxon>
        <taxon>Metazoa</taxon>
        <taxon>Ecdysozoa</taxon>
        <taxon>Nematoda</taxon>
        <taxon>Chromadorea</taxon>
        <taxon>Rhabditida</taxon>
        <taxon>Spirurina</taxon>
        <taxon>Ascaridomorpha</taxon>
        <taxon>Ascaridoidea</taxon>
        <taxon>Ascarididae</taxon>
        <taxon>Parascaris</taxon>
    </lineage>
</organism>
<name>A0A915A224_PARUN</name>
<keyword evidence="1" id="KW-1133">Transmembrane helix</keyword>
<sequence length="66" mass="7364">MPAPGTCSSVLLSSIVHDQRTTSKLYFACKAFLVSLVRFFLSLAVCYVRLPFDELTSSFIRDFPLG</sequence>
<proteinExistence type="predicted"/>
<keyword evidence="2" id="KW-1185">Reference proteome</keyword>
<keyword evidence="1" id="KW-0472">Membrane</keyword>